<evidence type="ECO:0000313" key="3">
    <source>
        <dbReference type="EMBL" id="MDC3419965.1"/>
    </source>
</evidence>
<dbReference type="InterPro" id="IPR051932">
    <property type="entry name" value="Bact_StressResp_Reg"/>
</dbReference>
<dbReference type="PANTHER" id="PTHR33745">
    <property type="entry name" value="RSBT ANTAGONIST PROTEIN RSBS-RELATED"/>
    <property type="match status" value="1"/>
</dbReference>
<comment type="caution">
    <text evidence="3">The sequence shown here is derived from an EMBL/GenBank/DDBJ whole genome shotgun (WGS) entry which is preliminary data.</text>
</comment>
<evidence type="ECO:0000259" key="2">
    <source>
        <dbReference type="PROSITE" id="PS50801"/>
    </source>
</evidence>
<dbReference type="RefSeq" id="WP_259870568.1">
    <property type="nucleotide sequence ID" value="NZ_JAMQJZ010000003.1"/>
</dbReference>
<dbReference type="InterPro" id="IPR002645">
    <property type="entry name" value="STAS_dom"/>
</dbReference>
<dbReference type="Pfam" id="PF01740">
    <property type="entry name" value="STAS"/>
    <property type="match status" value="1"/>
</dbReference>
<protein>
    <submittedName>
        <fullName evidence="3">STAS domain-containing protein</fullName>
    </submittedName>
</protein>
<gene>
    <name evidence="3" type="ORF">NC661_06225</name>
</gene>
<dbReference type="PROSITE" id="PS50801">
    <property type="entry name" value="STAS"/>
    <property type="match status" value="1"/>
</dbReference>
<proteinExistence type="predicted"/>
<dbReference type="SUPFAM" id="SSF52091">
    <property type="entry name" value="SpoIIaa-like"/>
    <property type="match status" value="1"/>
</dbReference>
<dbReference type="CDD" id="cd07041">
    <property type="entry name" value="STAS_RsbR_RsbS_like"/>
    <property type="match status" value="1"/>
</dbReference>
<reference evidence="3" key="1">
    <citation type="submission" date="2022-06" db="EMBL/GenBank/DDBJ databases">
        <title>Aquibacillus sp. a new bacterium isolated from soil saline samples.</title>
        <authorList>
            <person name="Galisteo C."/>
            <person name="De La Haba R."/>
            <person name="Sanchez-Porro C."/>
            <person name="Ventosa A."/>
        </authorList>
    </citation>
    <scope>NUCLEOTIDE SEQUENCE</scope>
    <source>
        <strain evidence="3">JCM 12387</strain>
    </source>
</reference>
<dbReference type="Gene3D" id="3.30.750.24">
    <property type="entry name" value="STAS domain"/>
    <property type="match status" value="1"/>
</dbReference>
<accession>A0A9X4AJ08</accession>
<dbReference type="PANTHER" id="PTHR33745:SF3">
    <property type="entry name" value="RSBT CO-ANTAGONIST PROTEIN RSBRC"/>
    <property type="match status" value="1"/>
</dbReference>
<evidence type="ECO:0000256" key="1">
    <source>
        <dbReference type="ARBA" id="ARBA00022553"/>
    </source>
</evidence>
<evidence type="ECO:0000313" key="4">
    <source>
        <dbReference type="Proteomes" id="UP001145072"/>
    </source>
</evidence>
<name>A0A9X4AJ08_9BACI</name>
<dbReference type="Proteomes" id="UP001145072">
    <property type="component" value="Unassembled WGS sequence"/>
</dbReference>
<keyword evidence="4" id="KW-1185">Reference proteome</keyword>
<keyword evidence="1" id="KW-0597">Phosphoprotein</keyword>
<dbReference type="InterPro" id="IPR036513">
    <property type="entry name" value="STAS_dom_sf"/>
</dbReference>
<dbReference type="AlphaFoldDB" id="A0A9X4AJ08"/>
<dbReference type="EMBL" id="JAMQJZ010000003">
    <property type="protein sequence ID" value="MDC3419965.1"/>
    <property type="molecule type" value="Genomic_DNA"/>
</dbReference>
<feature type="domain" description="STAS" evidence="2">
    <location>
        <begin position="159"/>
        <end position="269"/>
    </location>
</feature>
<sequence>MSYSFKESFQLKDFVKQNNMLFEEELLNQAQNVTDKMDEILRIGNIDLVTNAHKLVIYIIDNEYEEIQAFAKQEGIAWAMQSIAISFKLEWIQAIRRTLWIFIQKYNDLSHAYNLNKLFVLEKEINSAVDNFLNIFFINYSIYKDKLITQQKELVRNLSVPIIPINASTSVLPLIGEIEETRANILEEKVLNEVSKMHIQTLIMDVSGIAYLEETAIAHLLRVIDGTAMMGCTTIMTGLRKEVVRTITDLGVSLEIKTYGTLQQALHKYLV</sequence>
<organism evidence="3 4">
    <name type="scientific">Aquibacillus koreensis</name>
    <dbReference type="NCBI Taxonomy" id="279446"/>
    <lineage>
        <taxon>Bacteria</taxon>
        <taxon>Bacillati</taxon>
        <taxon>Bacillota</taxon>
        <taxon>Bacilli</taxon>
        <taxon>Bacillales</taxon>
        <taxon>Bacillaceae</taxon>
        <taxon>Aquibacillus</taxon>
    </lineage>
</organism>